<reference evidence="14 15" key="1">
    <citation type="submission" date="2020-10" db="EMBL/GenBank/DDBJ databases">
        <title>Connecting structure to function with the recovery of over 1000 high-quality activated sludge metagenome-assembled genomes encoding full-length rRNA genes using long-read sequencing.</title>
        <authorList>
            <person name="Singleton C.M."/>
            <person name="Petriglieri F."/>
            <person name="Kristensen J.M."/>
            <person name="Kirkegaard R.H."/>
            <person name="Michaelsen T.Y."/>
            <person name="Andersen M.H."/>
            <person name="Karst S.M."/>
            <person name="Dueholm M.S."/>
            <person name="Nielsen P.H."/>
            <person name="Albertsen M."/>
        </authorList>
    </citation>
    <scope>NUCLEOTIDE SEQUENCE [LARGE SCALE GENOMIC DNA]</scope>
    <source>
        <strain evidence="14">Lyne_18-Q3-R50-59_MAXAC.006</strain>
    </source>
</reference>
<dbReference type="HAMAP" id="MF_01849">
    <property type="entry name" value="RNA_methyltr_RlmN"/>
    <property type="match status" value="1"/>
</dbReference>
<dbReference type="PANTHER" id="PTHR30544:SF5">
    <property type="entry name" value="RADICAL SAM CORE DOMAIN-CONTAINING PROTEIN"/>
    <property type="match status" value="1"/>
</dbReference>
<keyword evidence="4 12" id="KW-0698">rRNA processing</keyword>
<comment type="similarity">
    <text evidence="12">Belongs to the radical SAM superfamily. RlmN family.</text>
</comment>
<dbReference type="GO" id="GO:0000049">
    <property type="term" value="F:tRNA binding"/>
    <property type="evidence" value="ECO:0007669"/>
    <property type="project" value="UniProtKB-UniRule"/>
</dbReference>
<evidence type="ECO:0000313" key="14">
    <source>
        <dbReference type="EMBL" id="MBK9298195.1"/>
    </source>
</evidence>
<keyword evidence="10 12" id="KW-0411">Iron-sulfur</keyword>
<dbReference type="AlphaFoldDB" id="A0A936NDX3"/>
<name>A0A936NDX3_9ACTN</name>
<keyword evidence="2 12" id="KW-0004">4Fe-4S</keyword>
<dbReference type="GO" id="GO:0019843">
    <property type="term" value="F:rRNA binding"/>
    <property type="evidence" value="ECO:0007669"/>
    <property type="project" value="UniProtKB-UniRule"/>
</dbReference>
<evidence type="ECO:0000256" key="5">
    <source>
        <dbReference type="ARBA" id="ARBA00022603"/>
    </source>
</evidence>
<dbReference type="SFLD" id="SFLDF00275">
    <property type="entry name" value="adenosine_C2_methyltransferase"/>
    <property type="match status" value="1"/>
</dbReference>
<dbReference type="Gene3D" id="1.10.150.530">
    <property type="match status" value="1"/>
</dbReference>
<dbReference type="Proteomes" id="UP000727993">
    <property type="component" value="Unassembled WGS sequence"/>
</dbReference>
<comment type="catalytic activity">
    <reaction evidence="12">
        <text>adenosine(2503) in 23S rRNA + 2 reduced [2Fe-2S]-[ferredoxin] + 2 S-adenosyl-L-methionine = 2-methyladenosine(2503) in 23S rRNA + 5'-deoxyadenosine + L-methionine + 2 oxidized [2Fe-2S]-[ferredoxin] + S-adenosyl-L-homocysteine</text>
        <dbReference type="Rhea" id="RHEA:42916"/>
        <dbReference type="Rhea" id="RHEA-COMP:10000"/>
        <dbReference type="Rhea" id="RHEA-COMP:10001"/>
        <dbReference type="Rhea" id="RHEA-COMP:10152"/>
        <dbReference type="Rhea" id="RHEA-COMP:10282"/>
        <dbReference type="ChEBI" id="CHEBI:17319"/>
        <dbReference type="ChEBI" id="CHEBI:33737"/>
        <dbReference type="ChEBI" id="CHEBI:33738"/>
        <dbReference type="ChEBI" id="CHEBI:57844"/>
        <dbReference type="ChEBI" id="CHEBI:57856"/>
        <dbReference type="ChEBI" id="CHEBI:59789"/>
        <dbReference type="ChEBI" id="CHEBI:74411"/>
        <dbReference type="ChEBI" id="CHEBI:74497"/>
        <dbReference type="EC" id="2.1.1.192"/>
    </reaction>
</comment>
<evidence type="ECO:0000256" key="2">
    <source>
        <dbReference type="ARBA" id="ARBA00022485"/>
    </source>
</evidence>
<keyword evidence="5 12" id="KW-0489">Methyltransferase</keyword>
<dbReference type="EC" id="2.1.1.192" evidence="12"/>
<keyword evidence="12" id="KW-0819">tRNA processing</keyword>
<dbReference type="SFLD" id="SFLDS00029">
    <property type="entry name" value="Radical_SAM"/>
    <property type="match status" value="1"/>
</dbReference>
<dbReference type="Pfam" id="PF04055">
    <property type="entry name" value="Radical_SAM"/>
    <property type="match status" value="1"/>
</dbReference>
<dbReference type="PROSITE" id="PS51918">
    <property type="entry name" value="RADICAL_SAM"/>
    <property type="match status" value="1"/>
</dbReference>
<comment type="catalytic activity">
    <reaction evidence="12">
        <text>adenosine(37) in tRNA + 2 reduced [2Fe-2S]-[ferredoxin] + 2 S-adenosyl-L-methionine = 2-methyladenosine(37) in tRNA + 5'-deoxyadenosine + L-methionine + 2 oxidized [2Fe-2S]-[ferredoxin] + S-adenosyl-L-homocysteine</text>
        <dbReference type="Rhea" id="RHEA:43332"/>
        <dbReference type="Rhea" id="RHEA-COMP:10000"/>
        <dbReference type="Rhea" id="RHEA-COMP:10001"/>
        <dbReference type="Rhea" id="RHEA-COMP:10162"/>
        <dbReference type="Rhea" id="RHEA-COMP:10485"/>
        <dbReference type="ChEBI" id="CHEBI:17319"/>
        <dbReference type="ChEBI" id="CHEBI:33737"/>
        <dbReference type="ChEBI" id="CHEBI:33738"/>
        <dbReference type="ChEBI" id="CHEBI:57844"/>
        <dbReference type="ChEBI" id="CHEBI:57856"/>
        <dbReference type="ChEBI" id="CHEBI:59789"/>
        <dbReference type="ChEBI" id="CHEBI:74411"/>
        <dbReference type="ChEBI" id="CHEBI:74497"/>
        <dbReference type="EC" id="2.1.1.192"/>
    </reaction>
</comment>
<dbReference type="InterPro" id="IPR058240">
    <property type="entry name" value="rSAM_sf"/>
</dbReference>
<dbReference type="GO" id="GO:0051539">
    <property type="term" value="F:4 iron, 4 sulfur cluster binding"/>
    <property type="evidence" value="ECO:0007669"/>
    <property type="project" value="UniProtKB-UniRule"/>
</dbReference>
<evidence type="ECO:0000313" key="15">
    <source>
        <dbReference type="Proteomes" id="UP000727993"/>
    </source>
</evidence>
<evidence type="ECO:0000256" key="3">
    <source>
        <dbReference type="ARBA" id="ARBA00022490"/>
    </source>
</evidence>
<evidence type="ECO:0000256" key="11">
    <source>
        <dbReference type="ARBA" id="ARBA00023157"/>
    </source>
</evidence>
<dbReference type="PIRSF" id="PIRSF006004">
    <property type="entry name" value="CHP00048"/>
    <property type="match status" value="1"/>
</dbReference>
<comment type="caution">
    <text evidence="14">The sequence shown here is derived from an EMBL/GenBank/DDBJ whole genome shotgun (WGS) entry which is preliminary data.</text>
</comment>
<feature type="active site" description="Proton acceptor" evidence="12">
    <location>
        <position position="100"/>
    </location>
</feature>
<dbReference type="GO" id="GO:0002935">
    <property type="term" value="F:tRNA (adenine(37)-C2)-methyltransferase activity"/>
    <property type="evidence" value="ECO:0007669"/>
    <property type="project" value="UniProtKB-UniRule"/>
</dbReference>
<dbReference type="InterPro" id="IPR007197">
    <property type="entry name" value="rSAM"/>
</dbReference>
<feature type="binding site" evidence="12">
    <location>
        <position position="120"/>
    </location>
    <ligand>
        <name>[4Fe-4S] cluster</name>
        <dbReference type="ChEBI" id="CHEBI:49883"/>
        <note>4Fe-4S-S-AdoMet</note>
    </ligand>
</feature>
<dbReference type="InterPro" id="IPR013785">
    <property type="entry name" value="Aldolase_TIM"/>
</dbReference>
<evidence type="ECO:0000256" key="12">
    <source>
        <dbReference type="HAMAP-Rule" id="MF_01849"/>
    </source>
</evidence>
<comment type="miscellaneous">
    <text evidence="12">Reaction proceeds by a ping-pong mechanism involving intermediate methylation of a conserved cysteine residue.</text>
</comment>
<evidence type="ECO:0000256" key="7">
    <source>
        <dbReference type="ARBA" id="ARBA00022691"/>
    </source>
</evidence>
<protein>
    <recommendedName>
        <fullName evidence="12">Probable dual-specificity RNA methyltransferase RlmN</fullName>
        <ecNumber evidence="12">2.1.1.192</ecNumber>
    </recommendedName>
    <alternativeName>
        <fullName evidence="12">23S rRNA (adenine(2503)-C(2))-methyltransferase</fullName>
    </alternativeName>
    <alternativeName>
        <fullName evidence="12">23S rRNA m2A2503 methyltransferase</fullName>
    </alternativeName>
    <alternativeName>
        <fullName evidence="12">Ribosomal RNA large subunit methyltransferase N</fullName>
    </alternativeName>
    <alternativeName>
        <fullName evidence="12">tRNA (adenine(37)-C(2))-methyltransferase</fullName>
    </alternativeName>
    <alternativeName>
        <fullName evidence="12">tRNA m2A37 methyltransferase</fullName>
    </alternativeName>
</protein>
<sequence length="360" mass="39122">MSPRSSAVGPYDLDRDGIADWLAAGSERRGNAPSYRVDQLWDGLYAQGGPPENWTNLPKALRQRFAEELPPALTEVRRSTGDGGDTVKWLWALHDGATIETVLMVYDDRATVCVSSQAGCAMACGFCATGQDGFTRHLSVGEIVEQVMVARHVSPRRVSNVVFMGMGEPLANYGPTVATLRRLRDDVGLSARHLTVSTVGMVPAIRRLAAEELPVGLAISVHAATDALRDELVPINRRHNLESLVDAAIDWREQTGRRVSFEWALIDGVNDTPEQLDALIELADQARAHVNFIPLNPTPGWPTKGTPPAGVRFARERLARAGITVTVRDTRGDDIDAACGQLASRTRDESAVAIAAPHRR</sequence>
<evidence type="ECO:0000256" key="6">
    <source>
        <dbReference type="ARBA" id="ARBA00022679"/>
    </source>
</evidence>
<feature type="binding site" evidence="12">
    <location>
        <begin position="220"/>
        <end position="222"/>
    </location>
    <ligand>
        <name>S-adenosyl-L-methionine</name>
        <dbReference type="ChEBI" id="CHEBI:59789"/>
    </ligand>
</feature>
<evidence type="ECO:0000256" key="1">
    <source>
        <dbReference type="ARBA" id="ARBA00004496"/>
    </source>
</evidence>
<comment type="caution">
    <text evidence="12">Lacks conserved residue(s) required for the propagation of feature annotation.</text>
</comment>
<keyword evidence="8 12" id="KW-0479">Metal-binding</keyword>
<organism evidence="14 15">
    <name type="scientific">Candidatus Neomicrothrix subdominans</name>
    <dbReference type="NCBI Taxonomy" id="2954438"/>
    <lineage>
        <taxon>Bacteria</taxon>
        <taxon>Bacillati</taxon>
        <taxon>Actinomycetota</taxon>
        <taxon>Acidimicrobiia</taxon>
        <taxon>Acidimicrobiales</taxon>
        <taxon>Microthrixaceae</taxon>
        <taxon>Candidatus Neomicrothrix</taxon>
    </lineage>
</organism>
<dbReference type="GO" id="GO:0005737">
    <property type="term" value="C:cytoplasm"/>
    <property type="evidence" value="ECO:0007669"/>
    <property type="project" value="UniProtKB-SubCell"/>
</dbReference>
<dbReference type="GO" id="GO:0070475">
    <property type="term" value="P:rRNA base methylation"/>
    <property type="evidence" value="ECO:0007669"/>
    <property type="project" value="UniProtKB-UniRule"/>
</dbReference>
<dbReference type="SUPFAM" id="SSF102114">
    <property type="entry name" value="Radical SAM enzymes"/>
    <property type="match status" value="1"/>
</dbReference>
<evidence type="ECO:0000256" key="4">
    <source>
        <dbReference type="ARBA" id="ARBA00022552"/>
    </source>
</evidence>
<feature type="binding site" evidence="12">
    <location>
        <position position="296"/>
    </location>
    <ligand>
        <name>S-adenosyl-L-methionine</name>
        <dbReference type="ChEBI" id="CHEBI:59789"/>
    </ligand>
</feature>
<gene>
    <name evidence="12 14" type="primary">rlmN</name>
    <name evidence="14" type="ORF">IPN02_15435</name>
</gene>
<accession>A0A936NDX3</accession>
<dbReference type="InterPro" id="IPR006638">
    <property type="entry name" value="Elp3/MiaA/NifB-like_rSAM"/>
</dbReference>
<dbReference type="SFLD" id="SFLDG01062">
    <property type="entry name" value="methyltransferase_(Class_A)"/>
    <property type="match status" value="1"/>
</dbReference>
<comment type="cofactor">
    <cofactor evidence="12">
        <name>[4Fe-4S] cluster</name>
        <dbReference type="ChEBI" id="CHEBI:49883"/>
    </cofactor>
    <text evidence="12">Binds 1 [4Fe-4S] cluster. The cluster is coordinated with 3 cysteines and an exchangeable S-adenosyl-L-methionine.</text>
</comment>
<evidence type="ECO:0000256" key="8">
    <source>
        <dbReference type="ARBA" id="ARBA00022723"/>
    </source>
</evidence>
<keyword evidence="6 12" id="KW-0808">Transferase</keyword>
<dbReference type="PANTHER" id="PTHR30544">
    <property type="entry name" value="23S RRNA METHYLTRANSFERASE"/>
    <property type="match status" value="1"/>
</dbReference>
<feature type="binding site" evidence="12">
    <location>
        <position position="124"/>
    </location>
    <ligand>
        <name>[4Fe-4S] cluster</name>
        <dbReference type="ChEBI" id="CHEBI:49883"/>
        <note>4Fe-4S-S-AdoMet</note>
    </ligand>
</feature>
<dbReference type="EMBL" id="JADJZA010000008">
    <property type="protein sequence ID" value="MBK9298195.1"/>
    <property type="molecule type" value="Genomic_DNA"/>
</dbReference>
<keyword evidence="7 12" id="KW-0949">S-adenosyl-L-methionine</keyword>
<dbReference type="Gene3D" id="3.20.20.70">
    <property type="entry name" value="Aldolase class I"/>
    <property type="match status" value="1"/>
</dbReference>
<dbReference type="InterPro" id="IPR004383">
    <property type="entry name" value="rRNA_lsu_MTrfase_RlmN/Cfr"/>
</dbReference>
<dbReference type="FunFam" id="3.20.20.70:FF:000014">
    <property type="entry name" value="Probable dual-specificity RNA methyltransferase RlmN"/>
    <property type="match status" value="1"/>
</dbReference>
<evidence type="ECO:0000256" key="9">
    <source>
        <dbReference type="ARBA" id="ARBA00023004"/>
    </source>
</evidence>
<comment type="function">
    <text evidence="12">Specifically methylates position 2 of adenine 2503 in 23S rRNA and position 2 of adenine 37 in tRNAs.</text>
</comment>
<feature type="active site" description="S-methylcysteine intermediate" evidence="12">
    <location>
        <position position="339"/>
    </location>
</feature>
<proteinExistence type="inferred from homology"/>
<dbReference type="CDD" id="cd01335">
    <property type="entry name" value="Radical_SAM"/>
    <property type="match status" value="1"/>
</dbReference>
<feature type="binding site" evidence="12">
    <location>
        <position position="127"/>
    </location>
    <ligand>
        <name>[4Fe-4S] cluster</name>
        <dbReference type="ChEBI" id="CHEBI:49883"/>
        <note>4Fe-4S-S-AdoMet</note>
    </ligand>
</feature>
<dbReference type="InterPro" id="IPR040072">
    <property type="entry name" value="Methyltransferase_A"/>
</dbReference>
<feature type="domain" description="Radical SAM core" evidence="13">
    <location>
        <begin position="106"/>
        <end position="334"/>
    </location>
</feature>
<comment type="subcellular location">
    <subcellularLocation>
        <location evidence="1 12">Cytoplasm</location>
    </subcellularLocation>
</comment>
<keyword evidence="3 12" id="KW-0963">Cytoplasm</keyword>
<dbReference type="InterPro" id="IPR027492">
    <property type="entry name" value="RNA_MTrfase_RlmN"/>
</dbReference>
<evidence type="ECO:0000259" key="13">
    <source>
        <dbReference type="PROSITE" id="PS51918"/>
    </source>
</evidence>
<dbReference type="SMART" id="SM00729">
    <property type="entry name" value="Elp3"/>
    <property type="match status" value="1"/>
</dbReference>
<evidence type="ECO:0000256" key="10">
    <source>
        <dbReference type="ARBA" id="ARBA00023014"/>
    </source>
</evidence>
<feature type="binding site" evidence="12">
    <location>
        <position position="197"/>
    </location>
    <ligand>
        <name>S-adenosyl-L-methionine</name>
        <dbReference type="ChEBI" id="CHEBI:59789"/>
    </ligand>
</feature>
<dbReference type="GO" id="GO:0046872">
    <property type="term" value="F:metal ion binding"/>
    <property type="evidence" value="ECO:0007669"/>
    <property type="project" value="UniProtKB-KW"/>
</dbReference>
<feature type="binding site" evidence="12">
    <location>
        <begin position="167"/>
        <end position="168"/>
    </location>
    <ligand>
        <name>S-adenosyl-L-methionine</name>
        <dbReference type="ChEBI" id="CHEBI:59789"/>
    </ligand>
</feature>
<dbReference type="NCBIfam" id="TIGR00048">
    <property type="entry name" value="rRNA_mod_RlmN"/>
    <property type="match status" value="1"/>
</dbReference>
<dbReference type="GO" id="GO:0030488">
    <property type="term" value="P:tRNA methylation"/>
    <property type="evidence" value="ECO:0007669"/>
    <property type="project" value="UniProtKB-UniRule"/>
</dbReference>
<keyword evidence="11 12" id="KW-1015">Disulfide bond</keyword>
<dbReference type="GO" id="GO:0070040">
    <property type="term" value="F:rRNA (adenine(2503)-C2-)-methyltransferase activity"/>
    <property type="evidence" value="ECO:0007669"/>
    <property type="project" value="UniProtKB-UniRule"/>
</dbReference>
<keyword evidence="9 12" id="KW-0408">Iron</keyword>